<dbReference type="InterPro" id="IPR011010">
    <property type="entry name" value="DNA_brk_join_enz"/>
</dbReference>
<keyword evidence="1" id="KW-0233">DNA recombination</keyword>
<dbReference type="InterPro" id="IPR002104">
    <property type="entry name" value="Integrase_catalytic"/>
</dbReference>
<keyword evidence="5" id="KW-1185">Reference proteome</keyword>
<evidence type="ECO:0000259" key="3">
    <source>
        <dbReference type="PROSITE" id="PS51898"/>
    </source>
</evidence>
<proteinExistence type="predicted"/>
<dbReference type="EMBL" id="BMFZ01000010">
    <property type="protein sequence ID" value="GGA55895.1"/>
    <property type="molecule type" value="Genomic_DNA"/>
</dbReference>
<dbReference type="PROSITE" id="PS51898">
    <property type="entry name" value="TYR_RECOMBINASE"/>
    <property type="match status" value="1"/>
</dbReference>
<dbReference type="Gene3D" id="1.10.443.10">
    <property type="entry name" value="Intergrase catalytic core"/>
    <property type="match status" value="1"/>
</dbReference>
<accession>A0ABQ1H1U4</accession>
<name>A0ABQ1H1U4_9GAMM</name>
<feature type="domain" description="Tyr recombinase" evidence="3">
    <location>
        <begin position="38"/>
        <end position="171"/>
    </location>
</feature>
<dbReference type="InterPro" id="IPR013762">
    <property type="entry name" value="Integrase-like_cat_sf"/>
</dbReference>
<evidence type="ECO:0000313" key="4">
    <source>
        <dbReference type="EMBL" id="GGA55895.1"/>
    </source>
</evidence>
<reference evidence="5" key="1">
    <citation type="journal article" date="2019" name="Int. J. Syst. Evol. Microbiol.">
        <title>The Global Catalogue of Microorganisms (GCM) 10K type strain sequencing project: providing services to taxonomists for standard genome sequencing and annotation.</title>
        <authorList>
            <consortium name="The Broad Institute Genomics Platform"/>
            <consortium name="The Broad Institute Genome Sequencing Center for Infectious Disease"/>
            <person name="Wu L."/>
            <person name="Ma J."/>
        </authorList>
    </citation>
    <scope>NUCLEOTIDE SEQUENCE [LARGE SCALE GENOMIC DNA]</scope>
    <source>
        <strain evidence="5">CGMCC 1.12806</strain>
    </source>
</reference>
<dbReference type="SUPFAM" id="SSF56349">
    <property type="entry name" value="DNA breaking-rejoining enzymes"/>
    <property type="match status" value="1"/>
</dbReference>
<feature type="region of interest" description="Disordered" evidence="2">
    <location>
        <begin position="139"/>
        <end position="171"/>
    </location>
</feature>
<evidence type="ECO:0000256" key="1">
    <source>
        <dbReference type="ARBA" id="ARBA00023172"/>
    </source>
</evidence>
<sequence length="171" mass="19469">MSIIPHELSQNSRSVTGAFFDYEDALSLRKMALVAGVGMPHYLLAPEVGQLLPYLLDLTQRLFGETLWNTGARLNECLALKPSDFVLENGTRPFVVIKTLKQRNRGRGRPEAGEQLRRIVPLFDEAYVHRLREYFRTFRPKRGSTPEPPKFPLRHFSPTASASKGLFGERK</sequence>
<dbReference type="Proteomes" id="UP000627464">
    <property type="component" value="Unassembled WGS sequence"/>
</dbReference>
<comment type="caution">
    <text evidence="4">The sequence shown here is derived from an EMBL/GenBank/DDBJ whole genome shotgun (WGS) entry which is preliminary data.</text>
</comment>
<evidence type="ECO:0000256" key="2">
    <source>
        <dbReference type="SAM" id="MobiDB-lite"/>
    </source>
</evidence>
<gene>
    <name evidence="4" type="ORF">GCM10011328_34170</name>
</gene>
<organism evidence="4 5">
    <name type="scientific">Hafnia psychrotolerans</name>
    <dbReference type="NCBI Taxonomy" id="1477018"/>
    <lineage>
        <taxon>Bacteria</taxon>
        <taxon>Pseudomonadati</taxon>
        <taxon>Pseudomonadota</taxon>
        <taxon>Gammaproteobacteria</taxon>
        <taxon>Enterobacterales</taxon>
        <taxon>Hafniaceae</taxon>
        <taxon>Hafnia</taxon>
    </lineage>
</organism>
<evidence type="ECO:0000313" key="5">
    <source>
        <dbReference type="Proteomes" id="UP000627464"/>
    </source>
</evidence>
<protein>
    <recommendedName>
        <fullName evidence="3">Tyr recombinase domain-containing protein</fullName>
    </recommendedName>
</protein>